<gene>
    <name evidence="3" type="ORF">DW888_12090</name>
</gene>
<feature type="signal peptide" evidence="1">
    <location>
        <begin position="1"/>
        <end position="19"/>
    </location>
</feature>
<accession>A0A413VMC5</accession>
<name>A0A413VMC5_9BACE</name>
<dbReference type="SUPFAM" id="SSF101898">
    <property type="entry name" value="NHL repeat"/>
    <property type="match status" value="1"/>
</dbReference>
<protein>
    <submittedName>
        <fullName evidence="3">T9SS C-terminal target domain-containing protein</fullName>
    </submittedName>
</protein>
<feature type="domain" description="Secretion system C-terminal sorting" evidence="2">
    <location>
        <begin position="510"/>
        <end position="572"/>
    </location>
</feature>
<evidence type="ECO:0000259" key="2">
    <source>
        <dbReference type="Pfam" id="PF18962"/>
    </source>
</evidence>
<evidence type="ECO:0000313" key="3">
    <source>
        <dbReference type="EMBL" id="RHB34693.1"/>
    </source>
</evidence>
<dbReference type="InterPro" id="IPR026444">
    <property type="entry name" value="Secre_tail"/>
</dbReference>
<dbReference type="Pfam" id="PF18962">
    <property type="entry name" value="Por_Secre_tail"/>
    <property type="match status" value="1"/>
</dbReference>
<dbReference type="Proteomes" id="UP000284379">
    <property type="component" value="Unassembled WGS sequence"/>
</dbReference>
<feature type="chain" id="PRO_5019440076" evidence="1">
    <location>
        <begin position="20"/>
        <end position="574"/>
    </location>
</feature>
<dbReference type="NCBIfam" id="TIGR04183">
    <property type="entry name" value="Por_Secre_tail"/>
    <property type="match status" value="1"/>
</dbReference>
<evidence type="ECO:0000256" key="1">
    <source>
        <dbReference type="SAM" id="SignalP"/>
    </source>
</evidence>
<dbReference type="EMBL" id="QSGO01000008">
    <property type="protein sequence ID" value="RHB34693.1"/>
    <property type="molecule type" value="Genomic_DNA"/>
</dbReference>
<sequence>MRKVLLLALCVAASVVAQGQPTVNNSWTKSQTGILPIEDVNNSNPVALSAQGDMYVTGLFAGDGFSFAGTDLAPIAVSSYLLKYGADGTEKWGVALAGAATIKAITTDASGNVYIAGNFADVVEFGSTDGNAVEKEGMKKGDAYVAERAAGFVAKYDVNGVLKAVQSFVPQGLPELVAGGMYEPEPGALYFDINKLEYNNGKLYASALYTGLTQNNDFSFKGNYLDIMGWGIYSDLSSGAVFSLDEDLNVSGIIASMAVSESQMESQMFVKSATFTVAGNELYSGFMAVGNVTLTIGSKDEKFELAMSEDGTIEYGHIISAINLDNNTSSTKKYSTTHSIGNYCFIKSMEVKGDALLIAGSFNTKLAFDSSKESVSTNDLYLAVLNKSSLEVTSTVTSKVNEGEQNQKNEEFGGMTICGDYAYMIGYTADAKSHAAETPLAFWVNISNGTMTQSNPANLTTGVAALGTKLATAQTKVANDKLENIFSLNEVTGGGGTGISSTEQGAGVSVYPNPVVDVLNFTTPCNVAVINLMGVTVKQAENVSNLNVSDLINGQYIVKVTTEDGTSTVKVIKK</sequence>
<proteinExistence type="predicted"/>
<reference evidence="3 4" key="1">
    <citation type="submission" date="2018-08" db="EMBL/GenBank/DDBJ databases">
        <title>A genome reference for cultivated species of the human gut microbiota.</title>
        <authorList>
            <person name="Zou Y."/>
            <person name="Xue W."/>
            <person name="Luo G."/>
        </authorList>
    </citation>
    <scope>NUCLEOTIDE SEQUENCE [LARGE SCALE GENOMIC DNA]</scope>
    <source>
        <strain evidence="3 4">AM40-30BH</strain>
    </source>
</reference>
<dbReference type="AlphaFoldDB" id="A0A413VMC5"/>
<comment type="caution">
    <text evidence="3">The sequence shown here is derived from an EMBL/GenBank/DDBJ whole genome shotgun (WGS) entry which is preliminary data.</text>
</comment>
<organism evidence="3 4">
    <name type="scientific">Bacteroides nordii</name>
    <dbReference type="NCBI Taxonomy" id="291645"/>
    <lineage>
        <taxon>Bacteria</taxon>
        <taxon>Pseudomonadati</taxon>
        <taxon>Bacteroidota</taxon>
        <taxon>Bacteroidia</taxon>
        <taxon>Bacteroidales</taxon>
        <taxon>Bacteroidaceae</taxon>
        <taxon>Bacteroides</taxon>
    </lineage>
</organism>
<evidence type="ECO:0000313" key="4">
    <source>
        <dbReference type="Proteomes" id="UP000284379"/>
    </source>
</evidence>
<dbReference type="RefSeq" id="WP_122201632.1">
    <property type="nucleotide sequence ID" value="NZ_CABJFV010000008.1"/>
</dbReference>
<keyword evidence="1" id="KW-0732">Signal</keyword>